<organism evidence="2 3">
    <name type="scientific">Cercophora scortea</name>
    <dbReference type="NCBI Taxonomy" id="314031"/>
    <lineage>
        <taxon>Eukaryota</taxon>
        <taxon>Fungi</taxon>
        <taxon>Dikarya</taxon>
        <taxon>Ascomycota</taxon>
        <taxon>Pezizomycotina</taxon>
        <taxon>Sordariomycetes</taxon>
        <taxon>Sordariomycetidae</taxon>
        <taxon>Sordariales</taxon>
        <taxon>Lasiosphaeriaceae</taxon>
        <taxon>Cercophora</taxon>
    </lineage>
</organism>
<accession>A0AAE0M9J8</accession>
<reference evidence="2" key="2">
    <citation type="submission" date="2023-06" db="EMBL/GenBank/DDBJ databases">
        <authorList>
            <consortium name="Lawrence Berkeley National Laboratory"/>
            <person name="Haridas S."/>
            <person name="Hensen N."/>
            <person name="Bonometti L."/>
            <person name="Westerberg I."/>
            <person name="Brannstrom I.O."/>
            <person name="Guillou S."/>
            <person name="Cros-Aarteil S."/>
            <person name="Calhoun S."/>
            <person name="Kuo A."/>
            <person name="Mondo S."/>
            <person name="Pangilinan J."/>
            <person name="Riley R."/>
            <person name="Labutti K."/>
            <person name="Andreopoulos B."/>
            <person name="Lipzen A."/>
            <person name="Chen C."/>
            <person name="Yanf M."/>
            <person name="Daum C."/>
            <person name="Ng V."/>
            <person name="Clum A."/>
            <person name="Steindorff A."/>
            <person name="Ohm R."/>
            <person name="Martin F."/>
            <person name="Silar P."/>
            <person name="Natvig D."/>
            <person name="Lalanne C."/>
            <person name="Gautier V."/>
            <person name="Ament-Velasquez S.L."/>
            <person name="Kruys A."/>
            <person name="Hutchinson M.I."/>
            <person name="Powell A.J."/>
            <person name="Barry K."/>
            <person name="Miller A.N."/>
            <person name="Grigoriev I.V."/>
            <person name="Debuchy R."/>
            <person name="Gladieux P."/>
            <person name="Thoren M.H."/>
            <person name="Johannesson H."/>
        </authorList>
    </citation>
    <scope>NUCLEOTIDE SEQUENCE</scope>
    <source>
        <strain evidence="2">SMH4131-1</strain>
    </source>
</reference>
<feature type="compositionally biased region" description="Basic and acidic residues" evidence="1">
    <location>
        <begin position="111"/>
        <end position="127"/>
    </location>
</feature>
<keyword evidence="3" id="KW-1185">Reference proteome</keyword>
<evidence type="ECO:0000256" key="1">
    <source>
        <dbReference type="SAM" id="MobiDB-lite"/>
    </source>
</evidence>
<dbReference type="EMBL" id="JAUEPO010000004">
    <property type="protein sequence ID" value="KAK3323538.1"/>
    <property type="molecule type" value="Genomic_DNA"/>
</dbReference>
<feature type="compositionally biased region" description="Basic and acidic residues" evidence="1">
    <location>
        <begin position="188"/>
        <end position="199"/>
    </location>
</feature>
<dbReference type="Proteomes" id="UP001286456">
    <property type="component" value="Unassembled WGS sequence"/>
</dbReference>
<sequence length="319" mass="36150">MPRSPLRRYTPEHSPVRRERSRGGYVDEDNDDDWASRQARPRSASRHAPVKTPAASGGRPRLRSVDRQDSYYRDPRPHRPHPHFADDDNDDDDVEAHPRQRSRTPQFSGNDSRRARSTESHYRRDSRGGSPRLRRRSPSLSSGSESDDNDRRRSSRRSPDPHDRQQRRRAKSHYPPSSSRRTPGNDDIDTRRGRSVDTHSRHHHSTRSASTSSKKDPTSSSRHRNRSEMIMRAAQTAMETGAMAALKMRGDTSPWIGAKGAKVVATALGAAAVDTFVEQRHPVRKGGVRHSMMRQATQMALGSLVLKPVAKQVSRHSRH</sequence>
<name>A0AAE0M9J8_9PEZI</name>
<feature type="region of interest" description="Disordered" evidence="1">
    <location>
        <begin position="1"/>
        <end position="228"/>
    </location>
</feature>
<reference evidence="2" key="1">
    <citation type="journal article" date="2023" name="Mol. Phylogenet. Evol.">
        <title>Genome-scale phylogeny and comparative genomics of the fungal order Sordariales.</title>
        <authorList>
            <person name="Hensen N."/>
            <person name="Bonometti L."/>
            <person name="Westerberg I."/>
            <person name="Brannstrom I.O."/>
            <person name="Guillou S."/>
            <person name="Cros-Aarteil S."/>
            <person name="Calhoun S."/>
            <person name="Haridas S."/>
            <person name="Kuo A."/>
            <person name="Mondo S."/>
            <person name="Pangilinan J."/>
            <person name="Riley R."/>
            <person name="LaButti K."/>
            <person name="Andreopoulos B."/>
            <person name="Lipzen A."/>
            <person name="Chen C."/>
            <person name="Yan M."/>
            <person name="Daum C."/>
            <person name="Ng V."/>
            <person name="Clum A."/>
            <person name="Steindorff A."/>
            <person name="Ohm R.A."/>
            <person name="Martin F."/>
            <person name="Silar P."/>
            <person name="Natvig D.O."/>
            <person name="Lalanne C."/>
            <person name="Gautier V."/>
            <person name="Ament-Velasquez S.L."/>
            <person name="Kruys A."/>
            <person name="Hutchinson M.I."/>
            <person name="Powell A.J."/>
            <person name="Barry K."/>
            <person name="Miller A.N."/>
            <person name="Grigoriev I.V."/>
            <person name="Debuchy R."/>
            <person name="Gladieux P."/>
            <person name="Hiltunen Thoren M."/>
            <person name="Johannesson H."/>
        </authorList>
    </citation>
    <scope>NUCLEOTIDE SEQUENCE</scope>
    <source>
        <strain evidence="2">SMH4131-1</strain>
    </source>
</reference>
<feature type="compositionally biased region" description="Basic and acidic residues" evidence="1">
    <location>
        <begin position="9"/>
        <end position="22"/>
    </location>
</feature>
<dbReference type="AlphaFoldDB" id="A0AAE0M9J8"/>
<protein>
    <submittedName>
        <fullName evidence="2">Uncharacterized protein</fullName>
    </submittedName>
</protein>
<gene>
    <name evidence="2" type="ORF">B0T19DRAFT_485902</name>
</gene>
<feature type="compositionally biased region" description="Basic and acidic residues" evidence="1">
    <location>
        <begin position="149"/>
        <end position="164"/>
    </location>
</feature>
<evidence type="ECO:0000313" key="3">
    <source>
        <dbReference type="Proteomes" id="UP001286456"/>
    </source>
</evidence>
<feature type="compositionally biased region" description="Basic and acidic residues" evidence="1">
    <location>
        <begin position="63"/>
        <end position="77"/>
    </location>
</feature>
<feature type="compositionally biased region" description="Basic residues" evidence="1">
    <location>
        <begin position="39"/>
        <end position="49"/>
    </location>
</feature>
<evidence type="ECO:0000313" key="2">
    <source>
        <dbReference type="EMBL" id="KAK3323538.1"/>
    </source>
</evidence>
<comment type="caution">
    <text evidence="2">The sequence shown here is derived from an EMBL/GenBank/DDBJ whole genome shotgun (WGS) entry which is preliminary data.</text>
</comment>
<proteinExistence type="predicted"/>